<evidence type="ECO:0000313" key="1">
    <source>
        <dbReference type="EMBL" id="RDB69911.1"/>
    </source>
</evidence>
<dbReference type="AlphaFoldDB" id="A0A3N0IU76"/>
<dbReference type="RefSeq" id="WP_114545776.1">
    <property type="nucleotide sequence ID" value="NZ_PPTT01000007.1"/>
</dbReference>
<keyword evidence="3" id="KW-1185">Reference proteome</keyword>
<gene>
    <name evidence="1" type="ORF">C1876_05865</name>
    <name evidence="2" type="ORF">DMP09_13900</name>
</gene>
<evidence type="ECO:0000313" key="2">
    <source>
        <dbReference type="EMBL" id="RNM40538.1"/>
    </source>
</evidence>
<proteinExistence type="predicted"/>
<comment type="caution">
    <text evidence="2">The sequence shown here is derived from an EMBL/GenBank/DDBJ whole genome shotgun (WGS) entry which is preliminary data.</text>
</comment>
<organism evidence="2 4">
    <name type="scientific">Eggerthella sinensis</name>
    <dbReference type="NCBI Taxonomy" id="242230"/>
    <lineage>
        <taxon>Bacteria</taxon>
        <taxon>Bacillati</taxon>
        <taxon>Actinomycetota</taxon>
        <taxon>Coriobacteriia</taxon>
        <taxon>Eggerthellales</taxon>
        <taxon>Eggerthellaceae</taxon>
        <taxon>Eggerthella</taxon>
    </lineage>
</organism>
<evidence type="ECO:0000313" key="3">
    <source>
        <dbReference type="Proteomes" id="UP000253817"/>
    </source>
</evidence>
<protein>
    <submittedName>
        <fullName evidence="2">Uncharacterized protein</fullName>
    </submittedName>
</protein>
<name>A0A3N0IU76_9ACTN</name>
<sequence>MNEKTIREHAASLGYDLKPNGCIVVKRAPETVPLALIEFATQDIRWQVLCLCEHEIVLLTLSPYTLGLKRGSFRVISYDDVRAASVESADQGMNRRIVITLDDEELVLNAQREETSALRTSGMFGAWHAENLPTVTKLIGSLGTPAEEGSR</sequence>
<dbReference type="OrthoDB" id="9976713at2"/>
<dbReference type="Proteomes" id="UP000253817">
    <property type="component" value="Unassembled WGS sequence"/>
</dbReference>
<reference evidence="4" key="2">
    <citation type="submission" date="2018-05" db="EMBL/GenBank/DDBJ databases">
        <title>Genome Sequencing of selected type strains of the family Eggerthellaceae.</title>
        <authorList>
            <person name="Danylec N."/>
            <person name="Stoll D.A."/>
            <person name="Doetsch A."/>
            <person name="Huch M."/>
        </authorList>
    </citation>
    <scope>NUCLEOTIDE SEQUENCE [LARGE SCALE GENOMIC DNA]</scope>
    <source>
        <strain evidence="4">DSM 16107</strain>
    </source>
</reference>
<evidence type="ECO:0000313" key="4">
    <source>
        <dbReference type="Proteomes" id="UP000270112"/>
    </source>
</evidence>
<dbReference type="Proteomes" id="UP000270112">
    <property type="component" value="Unassembled WGS sequence"/>
</dbReference>
<accession>A0A3N0IU76</accession>
<dbReference type="EMBL" id="QICC01000076">
    <property type="protein sequence ID" value="RNM40538.1"/>
    <property type="molecule type" value="Genomic_DNA"/>
</dbReference>
<dbReference type="EMBL" id="PPTT01000007">
    <property type="protein sequence ID" value="RDB69911.1"/>
    <property type="molecule type" value="Genomic_DNA"/>
</dbReference>
<reference evidence="2" key="3">
    <citation type="journal article" date="2019" name="Microbiol. Resour. Announc.">
        <title>Draft Genome Sequences of Type Strains of Gordonibacter faecihominis, Paraeggerthella hongkongensis, Parvibacter caecicola,Slackia equolifaciens, Slackia faecicanis, and Slackia isoflavoniconvertens.</title>
        <authorList>
            <person name="Danylec N."/>
            <person name="Stoll D.A."/>
            <person name="Dotsch A."/>
            <person name="Huch M."/>
        </authorList>
    </citation>
    <scope>NUCLEOTIDE SEQUENCE</scope>
    <source>
        <strain evidence="2">DSM 16107</strain>
    </source>
</reference>
<reference evidence="1 3" key="1">
    <citation type="journal article" date="2018" name="Elife">
        <title>Discovery and characterization of a prevalent human gut bacterial enzyme sufficient for the inactivation of a family of plant toxins.</title>
        <authorList>
            <person name="Koppel N."/>
            <person name="Bisanz J.E."/>
            <person name="Pandelia M.E."/>
            <person name="Turnbaugh P.J."/>
            <person name="Balskus E.P."/>
        </authorList>
    </citation>
    <scope>NUCLEOTIDE SEQUENCE [LARGE SCALE GENOMIC DNA]</scope>
    <source>
        <strain evidence="1 3">DSM 16107</strain>
    </source>
</reference>